<dbReference type="EMBL" id="CP056775">
    <property type="protein sequence ID" value="QRR03392.1"/>
    <property type="molecule type" value="Genomic_DNA"/>
</dbReference>
<dbReference type="RefSeq" id="WP_204659313.1">
    <property type="nucleotide sequence ID" value="NZ_CP056775.1"/>
</dbReference>
<dbReference type="Pfam" id="PF05345">
    <property type="entry name" value="He_PIG"/>
    <property type="match status" value="1"/>
</dbReference>
<dbReference type="Gene3D" id="2.60.120.260">
    <property type="entry name" value="Galactose-binding domain-like"/>
    <property type="match status" value="1"/>
</dbReference>
<evidence type="ECO:0000259" key="7">
    <source>
        <dbReference type="Pfam" id="PF01120"/>
    </source>
</evidence>
<evidence type="ECO:0000256" key="4">
    <source>
        <dbReference type="ARBA" id="ARBA00022801"/>
    </source>
</evidence>
<comment type="similarity">
    <text evidence="1">Belongs to the glycosyl hydrolase 29 family.</text>
</comment>
<dbReference type="InterPro" id="IPR057739">
    <property type="entry name" value="Glyco_hydro_29_N"/>
</dbReference>
<name>A0ABX7IBA2_9BACT</name>
<sequence length="754" mass="83882">MAITITTTTGLHKKYLLDRSNAIYPAFVDNMPYESWSLTEKFEYFQLKATGGTDIKWALAGGQLPPGLKLSADGKITGTPTREGDFNFTVKATSGNDSVTKALGLTAHPYRAKWHAEAKFGAFLTFGPYQYPIRYTKEGIAEFEAEAVKFNAKQWAAQLKAMGAKILNYSAFSTDSIRMWPSKTPTQKELKTKRNYLQELIDACHEQDIKVMVYFSADSIYNDPVDENGKKIPGKSGVNADPSDKSGWGPRNTGLVTELSLMNIDGFWFDVGASDPALYPKGAIEPDFFRWKINAPIMRHNNPWHIIGVNPGTAAMGNLWQYPLIDYTIFEGRAYTLLETTLVDGFRPKTKKKMSAEALNLLDTIYTIKKKSEMEDTQFKPAEMIIRSIKRNWAAGATFILNWPTLPDGTMIPPVYKDVLKTIGDFVKANRGKATPPPTAVAANARQAAPTATRNSLTSFIKSPVSGDSPAKEANDYYRGMVFVVGDKPLQLYQVGRKGTKPGADKNLIIKKYWNNYPVLSETFKGDSKTFVNGYQYTDLDPIQLDAGMVYYIGIQENEREDYASSTFDQLPKTEHIRITGNMILNANGDITPVKKDNFGQIIDLKFKVLPSKTGDIALGKPINFQSHVPPYKELGPNAVVLYAFNMNDGDPDSAGGASGDYQWVSAIDLLYVRKITKVVVKFHRQGFATEMKLTTGLTKNQFNETAVIKDNESKTITYHIKPTEAQFVHLWIVKPDGPNQKGSGVTIASIEVY</sequence>
<dbReference type="Gene3D" id="3.20.20.80">
    <property type="entry name" value="Glycosidases"/>
    <property type="match status" value="1"/>
</dbReference>
<dbReference type="SMART" id="SM00812">
    <property type="entry name" value="Alpha_L_fucos"/>
    <property type="match status" value="1"/>
</dbReference>
<dbReference type="PANTHER" id="PTHR10030">
    <property type="entry name" value="ALPHA-L-FUCOSIDASE"/>
    <property type="match status" value="1"/>
</dbReference>
<keyword evidence="4" id="KW-0378">Hydrolase</keyword>
<evidence type="ECO:0000256" key="5">
    <source>
        <dbReference type="ARBA" id="ARBA00023295"/>
    </source>
</evidence>
<gene>
    <name evidence="8" type="ORF">HWI92_22010</name>
</gene>
<evidence type="ECO:0000256" key="1">
    <source>
        <dbReference type="ARBA" id="ARBA00007951"/>
    </source>
</evidence>
<dbReference type="SUPFAM" id="SSF51445">
    <property type="entry name" value="(Trans)glycosidases"/>
    <property type="match status" value="1"/>
</dbReference>
<proteinExistence type="inferred from homology"/>
<dbReference type="InterPro" id="IPR013783">
    <property type="entry name" value="Ig-like_fold"/>
</dbReference>
<dbReference type="Pfam" id="PF01120">
    <property type="entry name" value="Alpha_L_fucos"/>
    <property type="match status" value="1"/>
</dbReference>
<keyword evidence="5" id="KW-0326">Glycosidase</keyword>
<feature type="domain" description="Glycoside hydrolase family 29 N-terminal" evidence="7">
    <location>
        <begin position="141"/>
        <end position="430"/>
    </location>
</feature>
<dbReference type="Proteomes" id="UP000612680">
    <property type="component" value="Chromosome"/>
</dbReference>
<dbReference type="InterPro" id="IPR008979">
    <property type="entry name" value="Galactose-bd-like_sf"/>
</dbReference>
<evidence type="ECO:0000256" key="2">
    <source>
        <dbReference type="ARBA" id="ARBA00012662"/>
    </source>
</evidence>
<reference evidence="8 9" key="1">
    <citation type="submission" date="2020-06" db="EMBL/GenBank/DDBJ databases">
        <title>Dyadobacter sandarakinus sp. nov., isolated from the soil of the Arctic Yellow River Station.</title>
        <authorList>
            <person name="Zhang Y."/>
            <person name="Peng F."/>
        </authorList>
    </citation>
    <scope>NUCLEOTIDE SEQUENCE [LARGE SCALE GENOMIC DNA]</scope>
    <source>
        <strain evidence="8 9">Q3-56</strain>
    </source>
</reference>
<dbReference type="SUPFAM" id="SSF49785">
    <property type="entry name" value="Galactose-binding domain-like"/>
    <property type="match status" value="1"/>
</dbReference>
<evidence type="ECO:0000313" key="9">
    <source>
        <dbReference type="Proteomes" id="UP000612680"/>
    </source>
</evidence>
<evidence type="ECO:0000313" key="8">
    <source>
        <dbReference type="EMBL" id="QRR03392.1"/>
    </source>
</evidence>
<dbReference type="InterPro" id="IPR000933">
    <property type="entry name" value="Glyco_hydro_29"/>
</dbReference>
<accession>A0ABX7IBA2</accession>
<dbReference type="Gene3D" id="2.60.40.10">
    <property type="entry name" value="Immunoglobulins"/>
    <property type="match status" value="1"/>
</dbReference>
<keyword evidence="9" id="KW-1185">Reference proteome</keyword>
<evidence type="ECO:0000256" key="6">
    <source>
        <dbReference type="SAM" id="MobiDB-lite"/>
    </source>
</evidence>
<keyword evidence="3" id="KW-0732">Signal</keyword>
<dbReference type="InterPro" id="IPR017853">
    <property type="entry name" value="GH"/>
</dbReference>
<feature type="region of interest" description="Disordered" evidence="6">
    <location>
        <begin position="226"/>
        <end position="250"/>
    </location>
</feature>
<dbReference type="PANTHER" id="PTHR10030:SF37">
    <property type="entry name" value="ALPHA-L-FUCOSIDASE-RELATED"/>
    <property type="match status" value="1"/>
</dbReference>
<dbReference type="EC" id="3.2.1.51" evidence="2"/>
<organism evidence="8 9">
    <name type="scientific">Dyadobacter sandarakinus</name>
    <dbReference type="NCBI Taxonomy" id="2747268"/>
    <lineage>
        <taxon>Bacteria</taxon>
        <taxon>Pseudomonadati</taxon>
        <taxon>Bacteroidota</taxon>
        <taxon>Cytophagia</taxon>
        <taxon>Cytophagales</taxon>
        <taxon>Spirosomataceae</taxon>
        <taxon>Dyadobacter</taxon>
    </lineage>
</organism>
<protein>
    <recommendedName>
        <fullName evidence="2">alpha-L-fucosidase</fullName>
        <ecNumber evidence="2">3.2.1.51</ecNumber>
    </recommendedName>
</protein>
<evidence type="ECO:0000256" key="3">
    <source>
        <dbReference type="ARBA" id="ARBA00022729"/>
    </source>
</evidence>